<dbReference type="SUPFAM" id="SSF51735">
    <property type="entry name" value="NAD(P)-binding Rossmann-fold domains"/>
    <property type="match status" value="1"/>
</dbReference>
<dbReference type="InterPro" id="IPR013154">
    <property type="entry name" value="ADH-like_N"/>
</dbReference>
<dbReference type="EMBL" id="CP155447">
    <property type="protein sequence ID" value="XBH08118.1"/>
    <property type="molecule type" value="Genomic_DNA"/>
</dbReference>
<dbReference type="CDD" id="cd05282">
    <property type="entry name" value="ETR_like"/>
    <property type="match status" value="1"/>
</dbReference>
<reference evidence="4" key="1">
    <citation type="submission" date="2024-05" db="EMBL/GenBank/DDBJ databases">
        <title>Planctomycetes of the genus Singulisphaera possess chitinolytic capabilities.</title>
        <authorList>
            <person name="Ivanova A."/>
        </authorList>
    </citation>
    <scope>NUCLEOTIDE SEQUENCE</scope>
    <source>
        <strain evidence="4">Ch08T</strain>
    </source>
</reference>
<protein>
    <submittedName>
        <fullName evidence="4">Zinc-dependent alcohol dehydrogenase family protein</fullName>
    </submittedName>
</protein>
<feature type="domain" description="Enoyl reductase (ER)" evidence="3">
    <location>
        <begin position="11"/>
        <end position="326"/>
    </location>
</feature>
<dbReference type="InterPro" id="IPR013149">
    <property type="entry name" value="ADH-like_C"/>
</dbReference>
<evidence type="ECO:0000313" key="4">
    <source>
        <dbReference type="EMBL" id="XBH08118.1"/>
    </source>
</evidence>
<dbReference type="PANTHER" id="PTHR48106:SF2">
    <property type="entry name" value="ZN2+-BINDING DEHYDROGENASE"/>
    <property type="match status" value="1"/>
</dbReference>
<dbReference type="InterPro" id="IPR036291">
    <property type="entry name" value="NAD(P)-bd_dom_sf"/>
</dbReference>
<dbReference type="GO" id="GO:0016651">
    <property type="term" value="F:oxidoreductase activity, acting on NAD(P)H"/>
    <property type="evidence" value="ECO:0007669"/>
    <property type="project" value="TreeGrafter"/>
</dbReference>
<gene>
    <name evidence="4" type="ORF">V5E97_19390</name>
</gene>
<dbReference type="AlphaFoldDB" id="A0AAU7CSV7"/>
<dbReference type="Pfam" id="PF00107">
    <property type="entry name" value="ADH_zinc_N"/>
    <property type="match status" value="1"/>
</dbReference>
<dbReference type="PANTHER" id="PTHR48106">
    <property type="entry name" value="QUINONE OXIDOREDUCTASE PIG3-RELATED"/>
    <property type="match status" value="1"/>
</dbReference>
<dbReference type="Gene3D" id="3.90.180.10">
    <property type="entry name" value="Medium-chain alcohol dehydrogenases, catalytic domain"/>
    <property type="match status" value="1"/>
</dbReference>
<dbReference type="InterPro" id="IPR020843">
    <property type="entry name" value="ER"/>
</dbReference>
<dbReference type="Gene3D" id="3.40.50.720">
    <property type="entry name" value="NAD(P)-binding Rossmann-like Domain"/>
    <property type="match status" value="1"/>
</dbReference>
<dbReference type="InterPro" id="IPR011032">
    <property type="entry name" value="GroES-like_sf"/>
</dbReference>
<proteinExistence type="predicted"/>
<sequence>MKAVVFEQFGEPSEVLRVRDVPIPEPGPGEVRVRMIASPVNPSDLLVVRGRYGVLPTLPSTPGFEGVGVVDKVGAGLLGWLVKGKRVTVINHKGGNWAEYAVIPARQARPVANDIPDEQVASFFVNPATVLAMARHVLAVPKGEWLLQSAAGSVLGRMMIKLGRHDGFKTINVVRRREAMAELQALGADAVISSSDGPIDAQVRKIVGAEGVKYAIDPVGGETGTGVFQSLAADGRMLVYGTLSQQPLQIDPRLMIAGKRVVEGFWLGHWMRERSIPSALRLFREIANLIRAEVLATEIGKAFPIDAIIDAAREAEQVGRHGKVLLQIGNR</sequence>
<evidence type="ECO:0000256" key="2">
    <source>
        <dbReference type="ARBA" id="ARBA00023002"/>
    </source>
</evidence>
<dbReference type="GO" id="GO:0070402">
    <property type="term" value="F:NADPH binding"/>
    <property type="evidence" value="ECO:0007669"/>
    <property type="project" value="TreeGrafter"/>
</dbReference>
<name>A0AAU7CSV7_9BACT</name>
<evidence type="ECO:0000256" key="1">
    <source>
        <dbReference type="ARBA" id="ARBA00022857"/>
    </source>
</evidence>
<keyword evidence="1" id="KW-0521">NADP</keyword>
<dbReference type="SMART" id="SM00829">
    <property type="entry name" value="PKS_ER"/>
    <property type="match status" value="1"/>
</dbReference>
<evidence type="ECO:0000259" key="3">
    <source>
        <dbReference type="SMART" id="SM00829"/>
    </source>
</evidence>
<dbReference type="SUPFAM" id="SSF50129">
    <property type="entry name" value="GroES-like"/>
    <property type="match status" value="1"/>
</dbReference>
<dbReference type="RefSeq" id="WP_406700956.1">
    <property type="nucleotide sequence ID" value="NZ_CP155447.1"/>
</dbReference>
<dbReference type="Pfam" id="PF08240">
    <property type="entry name" value="ADH_N"/>
    <property type="match status" value="1"/>
</dbReference>
<keyword evidence="2" id="KW-0560">Oxidoreductase</keyword>
<accession>A0AAU7CSV7</accession>
<organism evidence="4">
    <name type="scientific">Singulisphaera sp. Ch08</name>
    <dbReference type="NCBI Taxonomy" id="3120278"/>
    <lineage>
        <taxon>Bacteria</taxon>
        <taxon>Pseudomonadati</taxon>
        <taxon>Planctomycetota</taxon>
        <taxon>Planctomycetia</taxon>
        <taxon>Isosphaerales</taxon>
        <taxon>Isosphaeraceae</taxon>
        <taxon>Singulisphaera</taxon>
    </lineage>
</organism>